<proteinExistence type="predicted"/>
<accession>A0AAV7G7F4</accession>
<comment type="caution">
    <text evidence="1">The sequence shown here is derived from an EMBL/GenBank/DDBJ whole genome shotgun (WGS) entry which is preliminary data.</text>
</comment>
<gene>
    <name evidence="1" type="ORF">IEQ34_019319</name>
</gene>
<reference evidence="1 2" key="1">
    <citation type="journal article" date="2021" name="Hortic Res">
        <title>Chromosome-scale assembly of the Dendrobium chrysotoxum genome enhances the understanding of orchid evolution.</title>
        <authorList>
            <person name="Zhang Y."/>
            <person name="Zhang G.Q."/>
            <person name="Zhang D."/>
            <person name="Liu X.D."/>
            <person name="Xu X.Y."/>
            <person name="Sun W.H."/>
            <person name="Yu X."/>
            <person name="Zhu X."/>
            <person name="Wang Z.W."/>
            <person name="Zhao X."/>
            <person name="Zhong W.Y."/>
            <person name="Chen H."/>
            <person name="Yin W.L."/>
            <person name="Huang T."/>
            <person name="Niu S.C."/>
            <person name="Liu Z.J."/>
        </authorList>
    </citation>
    <scope>NUCLEOTIDE SEQUENCE [LARGE SCALE GENOMIC DNA]</scope>
    <source>
        <strain evidence="1">Lindl</strain>
    </source>
</reference>
<dbReference type="AlphaFoldDB" id="A0AAV7G7F4"/>
<keyword evidence="2" id="KW-1185">Reference proteome</keyword>
<evidence type="ECO:0000313" key="2">
    <source>
        <dbReference type="Proteomes" id="UP000775213"/>
    </source>
</evidence>
<dbReference type="EMBL" id="JAGFBR010000017">
    <property type="protein sequence ID" value="KAH0452020.1"/>
    <property type="molecule type" value="Genomic_DNA"/>
</dbReference>
<organism evidence="1 2">
    <name type="scientific">Dendrobium chrysotoxum</name>
    <name type="common">Orchid</name>
    <dbReference type="NCBI Taxonomy" id="161865"/>
    <lineage>
        <taxon>Eukaryota</taxon>
        <taxon>Viridiplantae</taxon>
        <taxon>Streptophyta</taxon>
        <taxon>Embryophyta</taxon>
        <taxon>Tracheophyta</taxon>
        <taxon>Spermatophyta</taxon>
        <taxon>Magnoliopsida</taxon>
        <taxon>Liliopsida</taxon>
        <taxon>Asparagales</taxon>
        <taxon>Orchidaceae</taxon>
        <taxon>Epidendroideae</taxon>
        <taxon>Malaxideae</taxon>
        <taxon>Dendrobiinae</taxon>
        <taxon>Dendrobium</taxon>
    </lineage>
</organism>
<protein>
    <submittedName>
        <fullName evidence="1">Uncharacterized protein</fullName>
    </submittedName>
</protein>
<dbReference type="Proteomes" id="UP000775213">
    <property type="component" value="Unassembled WGS sequence"/>
</dbReference>
<name>A0AAV7G7F4_DENCH</name>
<sequence>MLCSAAPAAFLSNLDIPSLSGKMASIMLSQSFTSLETSSVVKKGCFSTFSMNGSRRRAPVRLSYFFKILASPATIFFLFDEERVELVDLGVEEADELILGGVAGGRGGGDESD</sequence>
<evidence type="ECO:0000313" key="1">
    <source>
        <dbReference type="EMBL" id="KAH0452020.1"/>
    </source>
</evidence>